<dbReference type="PROSITE" id="PS50106">
    <property type="entry name" value="PDZ"/>
    <property type="match status" value="1"/>
</dbReference>
<dbReference type="PaxDb" id="55529-EKX35410"/>
<dbReference type="RefSeq" id="XP_005822390.1">
    <property type="nucleotide sequence ID" value="XM_005822333.1"/>
</dbReference>
<evidence type="ECO:0000259" key="2">
    <source>
        <dbReference type="PROSITE" id="PS50106"/>
    </source>
</evidence>
<name>L1IHX4_GUITC</name>
<reference evidence="4" key="3">
    <citation type="submission" date="2016-03" db="UniProtKB">
        <authorList>
            <consortium name="EnsemblProtists"/>
        </authorList>
    </citation>
    <scope>IDENTIFICATION</scope>
</reference>
<dbReference type="SUPFAM" id="SSF50156">
    <property type="entry name" value="PDZ domain-like"/>
    <property type="match status" value="1"/>
</dbReference>
<dbReference type="InterPro" id="IPR041489">
    <property type="entry name" value="PDZ_6"/>
</dbReference>
<sequence>MDGVKMWCWIQFVLTVFHYLAGEMGAEQSCCAKRNDVKQQTERQISRVPRKEGEIVSFTSPHETTATADRVGIGAYFQKCSTDPGALQVKSLLTSSPAHKCGKIQVGDIILKVDGENVYGKKLAELAEVLLGPTGSKVELEFKSKNTGNTYEVLLLRGIASLN</sequence>
<dbReference type="OrthoDB" id="165498at2759"/>
<dbReference type="EMBL" id="JH993091">
    <property type="protein sequence ID" value="EKX35410.1"/>
    <property type="molecule type" value="Genomic_DNA"/>
</dbReference>
<keyword evidence="5" id="KW-1185">Reference proteome</keyword>
<protein>
    <recommendedName>
        <fullName evidence="2">PDZ domain-containing protein</fullName>
    </recommendedName>
</protein>
<dbReference type="PANTHER" id="PTHR32060:SF22">
    <property type="entry name" value="CARBOXYL-TERMINAL-PROCESSING PEPTIDASE 3, CHLOROPLASTIC"/>
    <property type="match status" value="1"/>
</dbReference>
<proteinExistence type="predicted"/>
<feature type="chain" id="PRO_5008770027" description="PDZ domain-containing protein" evidence="1">
    <location>
        <begin position="23"/>
        <end position="163"/>
    </location>
</feature>
<evidence type="ECO:0000313" key="5">
    <source>
        <dbReference type="Proteomes" id="UP000011087"/>
    </source>
</evidence>
<dbReference type="GeneID" id="17292137"/>
<reference evidence="5" key="2">
    <citation type="submission" date="2012-11" db="EMBL/GenBank/DDBJ databases">
        <authorList>
            <person name="Kuo A."/>
            <person name="Curtis B.A."/>
            <person name="Tanifuji G."/>
            <person name="Burki F."/>
            <person name="Gruber A."/>
            <person name="Irimia M."/>
            <person name="Maruyama S."/>
            <person name="Arias M.C."/>
            <person name="Ball S.G."/>
            <person name="Gile G.H."/>
            <person name="Hirakawa Y."/>
            <person name="Hopkins J.F."/>
            <person name="Rensing S.A."/>
            <person name="Schmutz J."/>
            <person name="Symeonidi A."/>
            <person name="Elias M."/>
            <person name="Eveleigh R.J."/>
            <person name="Herman E.K."/>
            <person name="Klute M.J."/>
            <person name="Nakayama T."/>
            <person name="Obornik M."/>
            <person name="Reyes-Prieto A."/>
            <person name="Armbrust E.V."/>
            <person name="Aves S.J."/>
            <person name="Beiko R.G."/>
            <person name="Coutinho P."/>
            <person name="Dacks J.B."/>
            <person name="Durnford D.G."/>
            <person name="Fast N.M."/>
            <person name="Green B.R."/>
            <person name="Grisdale C."/>
            <person name="Hempe F."/>
            <person name="Henrissat B."/>
            <person name="Hoppner M.P."/>
            <person name="Ishida K.-I."/>
            <person name="Kim E."/>
            <person name="Koreny L."/>
            <person name="Kroth P.G."/>
            <person name="Liu Y."/>
            <person name="Malik S.-B."/>
            <person name="Maier U.G."/>
            <person name="McRose D."/>
            <person name="Mock T."/>
            <person name="Neilson J.A."/>
            <person name="Onodera N.T."/>
            <person name="Poole A.M."/>
            <person name="Pritham E.J."/>
            <person name="Richards T.A."/>
            <person name="Rocap G."/>
            <person name="Roy S.W."/>
            <person name="Sarai C."/>
            <person name="Schaack S."/>
            <person name="Shirato S."/>
            <person name="Slamovits C.H."/>
            <person name="Spencer D.F."/>
            <person name="Suzuki S."/>
            <person name="Worden A.Z."/>
            <person name="Zauner S."/>
            <person name="Barry K."/>
            <person name="Bell C."/>
            <person name="Bharti A.K."/>
            <person name="Crow J.A."/>
            <person name="Grimwood J."/>
            <person name="Kramer R."/>
            <person name="Lindquist E."/>
            <person name="Lucas S."/>
            <person name="Salamov A."/>
            <person name="McFadden G.I."/>
            <person name="Lane C.E."/>
            <person name="Keeling P.J."/>
            <person name="Gray M.W."/>
            <person name="Grigoriev I.V."/>
            <person name="Archibald J.M."/>
        </authorList>
    </citation>
    <scope>NUCLEOTIDE SEQUENCE</scope>
    <source>
        <strain evidence="5">CCMP2712</strain>
    </source>
</reference>
<reference evidence="3 5" key="1">
    <citation type="journal article" date="2012" name="Nature">
        <title>Algal genomes reveal evolutionary mosaicism and the fate of nucleomorphs.</title>
        <authorList>
            <consortium name="DOE Joint Genome Institute"/>
            <person name="Curtis B.A."/>
            <person name="Tanifuji G."/>
            <person name="Burki F."/>
            <person name="Gruber A."/>
            <person name="Irimia M."/>
            <person name="Maruyama S."/>
            <person name="Arias M.C."/>
            <person name="Ball S.G."/>
            <person name="Gile G.H."/>
            <person name="Hirakawa Y."/>
            <person name="Hopkins J.F."/>
            <person name="Kuo A."/>
            <person name="Rensing S.A."/>
            <person name="Schmutz J."/>
            <person name="Symeonidi A."/>
            <person name="Elias M."/>
            <person name="Eveleigh R.J."/>
            <person name="Herman E.K."/>
            <person name="Klute M.J."/>
            <person name="Nakayama T."/>
            <person name="Obornik M."/>
            <person name="Reyes-Prieto A."/>
            <person name="Armbrust E.V."/>
            <person name="Aves S.J."/>
            <person name="Beiko R.G."/>
            <person name="Coutinho P."/>
            <person name="Dacks J.B."/>
            <person name="Durnford D.G."/>
            <person name="Fast N.M."/>
            <person name="Green B.R."/>
            <person name="Grisdale C.J."/>
            <person name="Hempel F."/>
            <person name="Henrissat B."/>
            <person name="Hoppner M.P."/>
            <person name="Ishida K."/>
            <person name="Kim E."/>
            <person name="Koreny L."/>
            <person name="Kroth P.G."/>
            <person name="Liu Y."/>
            <person name="Malik S.B."/>
            <person name="Maier U.G."/>
            <person name="McRose D."/>
            <person name="Mock T."/>
            <person name="Neilson J.A."/>
            <person name="Onodera N.T."/>
            <person name="Poole A.M."/>
            <person name="Pritham E.J."/>
            <person name="Richards T.A."/>
            <person name="Rocap G."/>
            <person name="Roy S.W."/>
            <person name="Sarai C."/>
            <person name="Schaack S."/>
            <person name="Shirato S."/>
            <person name="Slamovits C.H."/>
            <person name="Spencer D.F."/>
            <person name="Suzuki S."/>
            <person name="Worden A.Z."/>
            <person name="Zauner S."/>
            <person name="Barry K."/>
            <person name="Bell C."/>
            <person name="Bharti A.K."/>
            <person name="Crow J.A."/>
            <person name="Grimwood J."/>
            <person name="Kramer R."/>
            <person name="Lindquist E."/>
            <person name="Lucas S."/>
            <person name="Salamov A."/>
            <person name="McFadden G.I."/>
            <person name="Lane C.E."/>
            <person name="Keeling P.J."/>
            <person name="Gray M.W."/>
            <person name="Grigoriev I.V."/>
            <person name="Archibald J.M."/>
        </authorList>
    </citation>
    <scope>NUCLEOTIDE SEQUENCE</scope>
    <source>
        <strain evidence="3 5">CCMP2712</strain>
    </source>
</reference>
<dbReference type="EnsemblProtists" id="EKX35410">
    <property type="protein sequence ID" value="EKX35410"/>
    <property type="gene ID" value="GUITHDRAFT_118428"/>
</dbReference>
<dbReference type="AlphaFoldDB" id="L1IHX4"/>
<dbReference type="PANTHER" id="PTHR32060">
    <property type="entry name" value="TAIL-SPECIFIC PROTEASE"/>
    <property type="match status" value="1"/>
</dbReference>
<dbReference type="Pfam" id="PF17820">
    <property type="entry name" value="PDZ_6"/>
    <property type="match status" value="1"/>
</dbReference>
<evidence type="ECO:0000313" key="4">
    <source>
        <dbReference type="EnsemblProtists" id="EKX35410"/>
    </source>
</evidence>
<keyword evidence="1" id="KW-0732">Signal</keyword>
<dbReference type="KEGG" id="gtt:GUITHDRAFT_118428"/>
<dbReference type="Proteomes" id="UP000011087">
    <property type="component" value="Unassembled WGS sequence"/>
</dbReference>
<evidence type="ECO:0000313" key="3">
    <source>
        <dbReference type="EMBL" id="EKX35410.1"/>
    </source>
</evidence>
<evidence type="ECO:0000256" key="1">
    <source>
        <dbReference type="SAM" id="SignalP"/>
    </source>
</evidence>
<dbReference type="SMART" id="SM00228">
    <property type="entry name" value="PDZ"/>
    <property type="match status" value="1"/>
</dbReference>
<dbReference type="Gene3D" id="2.30.42.10">
    <property type="match status" value="1"/>
</dbReference>
<feature type="domain" description="PDZ" evidence="2">
    <location>
        <begin position="55"/>
        <end position="130"/>
    </location>
</feature>
<dbReference type="CDD" id="cd06782">
    <property type="entry name" value="cpPDZ_CPP-like"/>
    <property type="match status" value="1"/>
</dbReference>
<feature type="signal peptide" evidence="1">
    <location>
        <begin position="1"/>
        <end position="22"/>
    </location>
</feature>
<dbReference type="HOGENOM" id="CLU_126835_0_0_1"/>
<accession>L1IHX4</accession>
<gene>
    <name evidence="3" type="ORF">GUITHDRAFT_118428</name>
</gene>
<dbReference type="InterPro" id="IPR001478">
    <property type="entry name" value="PDZ"/>
</dbReference>
<organism evidence="3">
    <name type="scientific">Guillardia theta (strain CCMP2712)</name>
    <name type="common">Cryptophyte</name>
    <dbReference type="NCBI Taxonomy" id="905079"/>
    <lineage>
        <taxon>Eukaryota</taxon>
        <taxon>Cryptophyceae</taxon>
        <taxon>Pyrenomonadales</taxon>
        <taxon>Geminigeraceae</taxon>
        <taxon>Guillardia</taxon>
    </lineage>
</organism>
<dbReference type="GO" id="GO:0004175">
    <property type="term" value="F:endopeptidase activity"/>
    <property type="evidence" value="ECO:0007669"/>
    <property type="project" value="TreeGrafter"/>
</dbReference>
<dbReference type="InterPro" id="IPR036034">
    <property type="entry name" value="PDZ_sf"/>
</dbReference>